<dbReference type="Proteomes" id="UP000233524">
    <property type="component" value="Unassembled WGS sequence"/>
</dbReference>
<dbReference type="PANTHER" id="PTHR47424:SF12">
    <property type="entry name" value="TRANSCRIPTION FACTOR ASQA"/>
    <property type="match status" value="1"/>
</dbReference>
<evidence type="ECO:0000256" key="2">
    <source>
        <dbReference type="ARBA" id="ARBA00023163"/>
    </source>
</evidence>
<evidence type="ECO:0000313" key="6">
    <source>
        <dbReference type="EMBL" id="PKS12447.1"/>
    </source>
</evidence>
<dbReference type="GO" id="GO:0000981">
    <property type="term" value="F:DNA-binding transcription factor activity, RNA polymerase II-specific"/>
    <property type="evidence" value="ECO:0007669"/>
    <property type="project" value="TreeGrafter"/>
</dbReference>
<keyword evidence="1" id="KW-0805">Transcription regulation</keyword>
<dbReference type="InterPro" id="IPR007219">
    <property type="entry name" value="XnlR_reg_dom"/>
</dbReference>
<gene>
    <name evidence="6" type="ORF">jhhlp_000653</name>
</gene>
<evidence type="ECO:0000256" key="3">
    <source>
        <dbReference type="ARBA" id="ARBA00023242"/>
    </source>
</evidence>
<proteinExistence type="predicted"/>
<evidence type="ECO:0000313" key="7">
    <source>
        <dbReference type="Proteomes" id="UP000233524"/>
    </source>
</evidence>
<name>A0A2N3NJ23_9PEZI</name>
<dbReference type="VEuPathDB" id="FungiDB:jhhlp_000653"/>
<dbReference type="InParanoid" id="A0A2N3NJ23"/>
<protein>
    <recommendedName>
        <fullName evidence="5">Xylanolytic transcriptional activator regulatory domain-containing protein</fullName>
    </recommendedName>
</protein>
<dbReference type="GO" id="GO:0000978">
    <property type="term" value="F:RNA polymerase II cis-regulatory region sequence-specific DNA binding"/>
    <property type="evidence" value="ECO:0007669"/>
    <property type="project" value="TreeGrafter"/>
</dbReference>
<keyword evidence="7" id="KW-1185">Reference proteome</keyword>
<reference evidence="6 7" key="1">
    <citation type="journal article" date="2017" name="G3 (Bethesda)">
        <title>First Draft Genome Sequence of the Pathogenic Fungus Lomentospora prolificans (Formerly Scedosporium prolificans).</title>
        <authorList>
            <person name="Luo R."/>
            <person name="Zimin A."/>
            <person name="Workman R."/>
            <person name="Fan Y."/>
            <person name="Pertea G."/>
            <person name="Grossman N."/>
            <person name="Wear M.P."/>
            <person name="Jia B."/>
            <person name="Miller H."/>
            <person name="Casadevall A."/>
            <person name="Timp W."/>
            <person name="Zhang S.X."/>
            <person name="Salzberg S.L."/>
        </authorList>
    </citation>
    <scope>NUCLEOTIDE SEQUENCE [LARGE SCALE GENOMIC DNA]</scope>
    <source>
        <strain evidence="6 7">JHH-5317</strain>
    </source>
</reference>
<dbReference type="GO" id="GO:0000435">
    <property type="term" value="P:positive regulation of transcription from RNA polymerase II promoter by galactose"/>
    <property type="evidence" value="ECO:0007669"/>
    <property type="project" value="TreeGrafter"/>
</dbReference>
<evidence type="ECO:0000256" key="1">
    <source>
        <dbReference type="ARBA" id="ARBA00023015"/>
    </source>
</evidence>
<keyword evidence="2" id="KW-0804">Transcription</keyword>
<dbReference type="InterPro" id="IPR051127">
    <property type="entry name" value="Fungal_SecMet_Regulators"/>
</dbReference>
<evidence type="ECO:0000256" key="4">
    <source>
        <dbReference type="SAM" id="MobiDB-lite"/>
    </source>
</evidence>
<dbReference type="AlphaFoldDB" id="A0A2N3NJ23"/>
<dbReference type="EMBL" id="NLAX01000003">
    <property type="protein sequence ID" value="PKS12447.1"/>
    <property type="molecule type" value="Genomic_DNA"/>
</dbReference>
<dbReference type="CDD" id="cd12148">
    <property type="entry name" value="fungal_TF_MHR"/>
    <property type="match status" value="1"/>
</dbReference>
<feature type="region of interest" description="Disordered" evidence="4">
    <location>
        <begin position="1"/>
        <end position="30"/>
    </location>
</feature>
<keyword evidence="3" id="KW-0539">Nucleus</keyword>
<dbReference type="GO" id="GO:0006351">
    <property type="term" value="P:DNA-templated transcription"/>
    <property type="evidence" value="ECO:0007669"/>
    <property type="project" value="InterPro"/>
</dbReference>
<accession>A0A2N3NJ23</accession>
<evidence type="ECO:0000259" key="5">
    <source>
        <dbReference type="SMART" id="SM00906"/>
    </source>
</evidence>
<organism evidence="6 7">
    <name type="scientific">Lomentospora prolificans</name>
    <dbReference type="NCBI Taxonomy" id="41688"/>
    <lineage>
        <taxon>Eukaryota</taxon>
        <taxon>Fungi</taxon>
        <taxon>Dikarya</taxon>
        <taxon>Ascomycota</taxon>
        <taxon>Pezizomycotina</taxon>
        <taxon>Sordariomycetes</taxon>
        <taxon>Hypocreomycetidae</taxon>
        <taxon>Microascales</taxon>
        <taxon>Microascaceae</taxon>
        <taxon>Lomentospora</taxon>
    </lineage>
</organism>
<dbReference type="GO" id="GO:0008270">
    <property type="term" value="F:zinc ion binding"/>
    <property type="evidence" value="ECO:0007669"/>
    <property type="project" value="InterPro"/>
</dbReference>
<dbReference type="PANTHER" id="PTHR47424">
    <property type="entry name" value="REGULATORY PROTEIN GAL4"/>
    <property type="match status" value="1"/>
</dbReference>
<feature type="domain" description="Xylanolytic transcriptional activator regulatory" evidence="5">
    <location>
        <begin position="317"/>
        <end position="389"/>
    </location>
</feature>
<dbReference type="Pfam" id="PF04082">
    <property type="entry name" value="Fungal_trans"/>
    <property type="match status" value="1"/>
</dbReference>
<comment type="caution">
    <text evidence="6">The sequence shown here is derived from an EMBL/GenBank/DDBJ whole genome shotgun (WGS) entry which is preliminary data.</text>
</comment>
<dbReference type="GO" id="GO:0005634">
    <property type="term" value="C:nucleus"/>
    <property type="evidence" value="ECO:0007669"/>
    <property type="project" value="TreeGrafter"/>
</dbReference>
<dbReference type="OrthoDB" id="2283488at2759"/>
<dbReference type="SMART" id="SM00906">
    <property type="entry name" value="Fungal_trans"/>
    <property type="match status" value="1"/>
</dbReference>
<sequence>MQQLSRARNAVLKGRAGRDPYTPSSPSVSKFPSTWEIERLRLQVGTLQAQIGRRESDSTLDQAPLIPTFDNATSGSKAPTRSQFYNVSGEACSGAPPWEGIHVATTRSKQTSYFGPSSTVYFLSRVGTYVASALQEPIVDQCMQLRGASRTLKSMAAPENSAGQDGLINAKGPNSLNDRTQTVGFLGRAQEEYFLRFFWEAHYCLTGIVDAREFREHYRSLWVGVSPDTPRRASPLADIIIALCMQYGTAFLPRQYCRAGQLDDDTAEEDAQIAGRWYYRRCQSLLATEMESPSLVVVQCQIYSAMYLCSASFQNMSYSTIALAVRTAHTLGLHVEPPLEMSWDQKQMRKRVWCFLRAIETKICFKIGRPSAGFEWTTAMDFPSDRPDLNISPLTSVLLDHRTDISWLTYTIQFQKLVFASCSLYSSIHSKVSDALWNNGTRSPYFDPQILDSCASFLASQTKTFIDWTIQVPEGLLITRRDKSSRPFSTDRAGVRLETDAPLWLQRQRAFLELTYHTMSMNIYRIFICFPSPGTALTYNPTLEAHASTAVKHAITHTQIMHQILTETEILSGWLESFQWQWNAAATILGYIIAYPLSPITLQARKSVDQILEIFEIFKDNFAVAESAVALTRQLVGKADKLMCRFRTGVGITSPLPVPTPTRTSDGLDTPMGSTYATVGELVEHEIGVADDELWAQFYEDFIHSAMLVDAPSNFDEFFGKDVRF</sequence>